<dbReference type="GO" id="GO:0016887">
    <property type="term" value="F:ATP hydrolysis activity"/>
    <property type="evidence" value="ECO:0007669"/>
    <property type="project" value="InterPro"/>
</dbReference>
<evidence type="ECO:0000313" key="8">
    <source>
        <dbReference type="EMBL" id="CRG93527.1"/>
    </source>
</evidence>
<keyword evidence="6" id="KW-0732">Signal</keyword>
<dbReference type="PANTHER" id="PTHR11528">
    <property type="entry name" value="HEAT SHOCK PROTEIN 90 FAMILY MEMBER"/>
    <property type="match status" value="1"/>
</dbReference>
<keyword evidence="9" id="KW-1185">Reference proteome</keyword>
<dbReference type="OMA" id="QEETHEY"/>
<comment type="caution">
    <text evidence="8">The sequence shown here is derived from an EMBL/GenBank/DDBJ whole genome shotgun (WGS) entry which is preliminary data.</text>
</comment>
<dbReference type="OrthoDB" id="28737at2759"/>
<sequence length="303" mass="34616">MRLNKLYTYMFLLFLLNLILENTKIFCENNNTDDNAKEESNSEEEKDTAEEFGDVSSGEHPKQDDGETNVNKKERKKVQDNIPEIEESEKPLDSIENHEYQTEVTRLMDIIVNSLYTHKEVFLRELISNAADALEKIRFLSLSDESVLGEEKKLEIRISTNPEKNILSITDTGIGMTKDDLINNLGTIAKSGTSNFLEAISKSGGDMSLIGQFGVGFYSAFLVADKVIVYTKNNNDDQYIWESTADAKFSIYKDPRGSTLKRGTRISLHLKEDATNLLNDKKIIDLISKYSQFIQFPFFFFFF</sequence>
<dbReference type="InterPro" id="IPR036890">
    <property type="entry name" value="HATPase_C_sf"/>
</dbReference>
<dbReference type="InterPro" id="IPR020575">
    <property type="entry name" value="Hsp90_N"/>
</dbReference>
<dbReference type="FunFam" id="3.30.565.10:FF:000005">
    <property type="entry name" value="Heat shock protein 90"/>
    <property type="match status" value="1"/>
</dbReference>
<reference evidence="8" key="1">
    <citation type="submission" date="2015-04" db="EMBL/GenBank/DDBJ databases">
        <authorList>
            <consortium name="Pathogen Informatics"/>
        </authorList>
    </citation>
    <scope>NUCLEOTIDE SEQUENCE [LARGE SCALE GENOMIC DNA]</scope>
    <source>
        <strain evidence="8">8A</strain>
    </source>
</reference>
<dbReference type="Pfam" id="PF13589">
    <property type="entry name" value="HATPase_c_3"/>
    <property type="match status" value="1"/>
</dbReference>
<evidence type="ECO:0000313" key="9">
    <source>
        <dbReference type="Proteomes" id="UP000220797"/>
    </source>
</evidence>
<dbReference type="InterPro" id="IPR019805">
    <property type="entry name" value="Heat_shock_protein_90_CS"/>
</dbReference>
<evidence type="ECO:0000256" key="1">
    <source>
        <dbReference type="ARBA" id="ARBA00008239"/>
    </source>
</evidence>
<evidence type="ECO:0000256" key="6">
    <source>
        <dbReference type="SAM" id="SignalP"/>
    </source>
</evidence>
<keyword evidence="4" id="KW-0143">Chaperone</keyword>
<dbReference type="GO" id="GO:0140662">
    <property type="term" value="F:ATP-dependent protein folding chaperone"/>
    <property type="evidence" value="ECO:0007669"/>
    <property type="project" value="InterPro"/>
</dbReference>
<dbReference type="SMART" id="SM00387">
    <property type="entry name" value="HATPase_c"/>
    <property type="match status" value="1"/>
</dbReference>
<feature type="signal peptide" evidence="6">
    <location>
        <begin position="1"/>
        <end position="27"/>
    </location>
</feature>
<accession>A0A1J1GQF7</accession>
<name>A0A1J1GQF7_PLAGA</name>
<dbReference type="SUPFAM" id="SSF55874">
    <property type="entry name" value="ATPase domain of HSP90 chaperone/DNA topoisomerase II/histidine kinase"/>
    <property type="match status" value="1"/>
</dbReference>
<dbReference type="PRINTS" id="PR00775">
    <property type="entry name" value="HEATSHOCK90"/>
</dbReference>
<feature type="compositionally biased region" description="Acidic residues" evidence="5">
    <location>
        <begin position="41"/>
        <end position="53"/>
    </location>
</feature>
<keyword evidence="2" id="KW-0547">Nucleotide-binding</keyword>
<evidence type="ECO:0000259" key="7">
    <source>
        <dbReference type="SMART" id="SM00387"/>
    </source>
</evidence>
<dbReference type="PROSITE" id="PS00298">
    <property type="entry name" value="HSP90"/>
    <property type="match status" value="1"/>
</dbReference>
<evidence type="ECO:0000256" key="5">
    <source>
        <dbReference type="SAM" id="MobiDB-lite"/>
    </source>
</evidence>
<dbReference type="GeneID" id="39729759"/>
<dbReference type="VEuPathDB" id="PlasmoDB:PGAL8A_00123400"/>
<evidence type="ECO:0000256" key="4">
    <source>
        <dbReference type="ARBA" id="ARBA00023186"/>
    </source>
</evidence>
<proteinExistence type="inferred from homology"/>
<dbReference type="GO" id="GO:0051082">
    <property type="term" value="F:unfolded protein binding"/>
    <property type="evidence" value="ECO:0007669"/>
    <property type="project" value="InterPro"/>
</dbReference>
<dbReference type="InterPro" id="IPR003594">
    <property type="entry name" value="HATPase_dom"/>
</dbReference>
<comment type="similarity">
    <text evidence="1">Belongs to the heat shock protein 90 family.</text>
</comment>
<dbReference type="InterPro" id="IPR001404">
    <property type="entry name" value="Hsp90_fam"/>
</dbReference>
<dbReference type="AlphaFoldDB" id="A0A1J1GQF7"/>
<feature type="chain" id="PRO_5012656049" evidence="6">
    <location>
        <begin position="28"/>
        <end position="303"/>
    </location>
</feature>
<gene>
    <name evidence="8" type="ORF">PGAL8A_00123400</name>
</gene>
<dbReference type="Proteomes" id="UP000220797">
    <property type="component" value="Unassembled WGS sequence"/>
</dbReference>
<keyword evidence="3" id="KW-0067">ATP-binding</keyword>
<dbReference type="CDD" id="cd16927">
    <property type="entry name" value="HATPase_Hsp90-like"/>
    <property type="match status" value="1"/>
</dbReference>
<dbReference type="RefSeq" id="XP_028526349.1">
    <property type="nucleotide sequence ID" value="XM_028674749.1"/>
</dbReference>
<protein>
    <submittedName>
        <fullName evidence="8">Heat shock protein, putative</fullName>
    </submittedName>
</protein>
<evidence type="ECO:0000256" key="3">
    <source>
        <dbReference type="ARBA" id="ARBA00022840"/>
    </source>
</evidence>
<organism evidence="8 9">
    <name type="scientific">Plasmodium gallinaceum</name>
    <dbReference type="NCBI Taxonomy" id="5849"/>
    <lineage>
        <taxon>Eukaryota</taxon>
        <taxon>Sar</taxon>
        <taxon>Alveolata</taxon>
        <taxon>Apicomplexa</taxon>
        <taxon>Aconoidasida</taxon>
        <taxon>Haemosporida</taxon>
        <taxon>Plasmodiidae</taxon>
        <taxon>Plasmodium</taxon>
        <taxon>Plasmodium (Haemamoeba)</taxon>
    </lineage>
</organism>
<keyword evidence="8" id="KW-0346">Stress response</keyword>
<feature type="region of interest" description="Disordered" evidence="5">
    <location>
        <begin position="33"/>
        <end position="96"/>
    </location>
</feature>
<feature type="domain" description="Histidine kinase/HSP90-like ATPase" evidence="7">
    <location>
        <begin position="118"/>
        <end position="274"/>
    </location>
</feature>
<dbReference type="EMBL" id="CVMV01000017">
    <property type="protein sequence ID" value="CRG93527.1"/>
    <property type="molecule type" value="Genomic_DNA"/>
</dbReference>
<dbReference type="Gene3D" id="3.30.565.10">
    <property type="entry name" value="Histidine kinase-like ATPase, C-terminal domain"/>
    <property type="match status" value="1"/>
</dbReference>
<dbReference type="GO" id="GO:0005524">
    <property type="term" value="F:ATP binding"/>
    <property type="evidence" value="ECO:0007669"/>
    <property type="project" value="UniProtKB-KW"/>
</dbReference>
<evidence type="ECO:0000256" key="2">
    <source>
        <dbReference type="ARBA" id="ARBA00022741"/>
    </source>
</evidence>